<dbReference type="GO" id="GO:0016887">
    <property type="term" value="F:ATP hydrolysis activity"/>
    <property type="evidence" value="ECO:0007669"/>
    <property type="project" value="InterPro"/>
</dbReference>
<dbReference type="EMBL" id="WNVC01001133">
    <property type="protein sequence ID" value="MDZ5001195.1"/>
    <property type="molecule type" value="Genomic_DNA"/>
</dbReference>
<feature type="non-terminal residue" evidence="2">
    <location>
        <position position="1"/>
    </location>
</feature>
<name>A0AAW9IHC9_CLOPF</name>
<dbReference type="Proteomes" id="UP001291306">
    <property type="component" value="Unassembled WGS sequence"/>
</dbReference>
<dbReference type="SUPFAM" id="SSF55874">
    <property type="entry name" value="ATPase domain of HSP90 chaperone/DNA topoisomerase II/histidine kinase"/>
    <property type="match status" value="1"/>
</dbReference>
<dbReference type="PANTHER" id="PTHR10073:SF12">
    <property type="entry name" value="DNA MISMATCH REPAIR PROTEIN MLH1"/>
    <property type="match status" value="1"/>
</dbReference>
<comment type="caution">
    <text evidence="2">The sequence shown here is derived from an EMBL/GenBank/DDBJ whole genome shotgun (WGS) entry which is preliminary data.</text>
</comment>
<dbReference type="Gene3D" id="3.30.565.10">
    <property type="entry name" value="Histidine kinase-like ATPase, C-terminal domain"/>
    <property type="match status" value="1"/>
</dbReference>
<dbReference type="InterPro" id="IPR038973">
    <property type="entry name" value="MutL/Mlh/Pms-like"/>
</dbReference>
<feature type="non-terminal residue" evidence="2">
    <location>
        <position position="145"/>
    </location>
</feature>
<comment type="similarity">
    <text evidence="1">Belongs to the DNA mismatch repair MutL/HexB family.</text>
</comment>
<dbReference type="GO" id="GO:0032300">
    <property type="term" value="C:mismatch repair complex"/>
    <property type="evidence" value="ECO:0007669"/>
    <property type="project" value="InterPro"/>
</dbReference>
<dbReference type="AlphaFoldDB" id="A0AAW9IHC9"/>
<evidence type="ECO:0000313" key="3">
    <source>
        <dbReference type="Proteomes" id="UP001291306"/>
    </source>
</evidence>
<dbReference type="InterPro" id="IPR036890">
    <property type="entry name" value="HATPase_C_sf"/>
</dbReference>
<accession>A0AAW9IHC9</accession>
<reference evidence="2" key="1">
    <citation type="submission" date="2019-11" db="EMBL/GenBank/DDBJ databases">
        <title>Characterization of Clostridium perfringens isolates from swine manure treated agricultural soils.</title>
        <authorList>
            <person name="Wushke S.T."/>
        </authorList>
    </citation>
    <scope>NUCLEOTIDE SEQUENCE</scope>
    <source>
        <strain evidence="2">X26</strain>
    </source>
</reference>
<proteinExistence type="inferred from homology"/>
<dbReference type="GO" id="GO:0140664">
    <property type="term" value="F:ATP-dependent DNA damage sensor activity"/>
    <property type="evidence" value="ECO:0007669"/>
    <property type="project" value="InterPro"/>
</dbReference>
<protein>
    <submittedName>
        <fullName evidence="2">DNA mismatch repair protein MutL</fullName>
    </submittedName>
</protein>
<dbReference type="PANTHER" id="PTHR10073">
    <property type="entry name" value="DNA MISMATCH REPAIR PROTEIN MLH, PMS, MUTL"/>
    <property type="match status" value="1"/>
</dbReference>
<sequence>DCFRGESLASVASISKVLLRSKMDGDDFGSEISIEGGEILSVNETGTNKGTIIEVRDLFYNVPARRKFLKSTSREGALISDIISRIALSNPNISIKFYNNGKKVLHTYGTGNLKDVIRTVYGKSISENLIYFESAEDAIHLYGYI</sequence>
<evidence type="ECO:0000256" key="1">
    <source>
        <dbReference type="ARBA" id="ARBA00006082"/>
    </source>
</evidence>
<dbReference type="GO" id="GO:0006298">
    <property type="term" value="P:mismatch repair"/>
    <property type="evidence" value="ECO:0007669"/>
    <property type="project" value="InterPro"/>
</dbReference>
<evidence type="ECO:0000313" key="2">
    <source>
        <dbReference type="EMBL" id="MDZ5001195.1"/>
    </source>
</evidence>
<gene>
    <name evidence="2" type="ORF">GNF79_19490</name>
</gene>
<organism evidence="2 3">
    <name type="scientific">Clostridium perfringens</name>
    <dbReference type="NCBI Taxonomy" id="1502"/>
    <lineage>
        <taxon>Bacteria</taxon>
        <taxon>Bacillati</taxon>
        <taxon>Bacillota</taxon>
        <taxon>Clostridia</taxon>
        <taxon>Eubacteriales</taxon>
        <taxon>Clostridiaceae</taxon>
        <taxon>Clostridium</taxon>
    </lineage>
</organism>